<dbReference type="AlphaFoldDB" id="A0AA97J650"/>
<feature type="region of interest" description="Disordered" evidence="4">
    <location>
        <begin position="380"/>
        <end position="420"/>
    </location>
</feature>
<evidence type="ECO:0000256" key="3">
    <source>
        <dbReference type="PROSITE-ProRule" id="PRU00221"/>
    </source>
</evidence>
<dbReference type="SUPFAM" id="SSF50978">
    <property type="entry name" value="WD40 repeat-like"/>
    <property type="match status" value="1"/>
</dbReference>
<feature type="repeat" description="WD" evidence="3">
    <location>
        <begin position="10"/>
        <end position="51"/>
    </location>
</feature>
<protein>
    <submittedName>
        <fullName evidence="6">Uncharacterized protein LOC129327618</fullName>
    </submittedName>
</protein>
<feature type="repeat" description="WD" evidence="3">
    <location>
        <begin position="599"/>
        <end position="631"/>
    </location>
</feature>
<evidence type="ECO:0000313" key="5">
    <source>
        <dbReference type="Proteomes" id="UP001190640"/>
    </source>
</evidence>
<sequence>MAMQQYLRVREHHRHPITALGYHAARRECLTGFEDGVIKWWDMENGRMSLCTKEHAGRVTQFLSWVQARLLFSASNDSSVIVWAPGGTVLDRIQLGYPIFTLAISLARHLLLCGSKGRLVAFPLDERRESGHIVNLSETLLDQTHTDIVSCIACLDSHIYTAGYDKRLLIFDTYQSPSRTGLTTKHCISRAHSAAITHLLLVRQQETTRVLSGSFDQTVGIWSQDGQLIHRLGPFTGNITALCYVATVGTVWIASGTSQPTLYELQSGEIVSQFISTFRGQQMEGLVLQQLLSLPDSRYVIGSAKPQQMVVWRYSELGCLIVLPCKHPLECIAYAKKEPVLLFSGDSSGMLQKWERSYISPFIYSMESFHISETHLERRGPFAQQKEKSSKEELRPRPHSPQKWRKASSGHQSGYSPFWTTAKDTPKESIGFMRALFSEELDILVVSATNGNIYLWEFESFITSIKSPDQGQGSRTPGPADAQDEMAQDPSSKCIAGFACKTVLCGHTGMVTALTLAGRDSIIHSSYLLSGGWDGRLCLWDLQNRSLQNEFSNVLGNNGPILDMTYSPKRREFALSYSTGRIFIYAFNPHCASLVVLAELGHQASVVALAWHPLEDKWVSGSEDGSIQLWSEDGGCCMKNLRAPRGITCLCIDQANGCIVAGVHDTIRVYDLHSGVQVQSHTGHQDSIKGLIHVPEIEQYVSVSLDGTVCMWKAYHQTNR</sequence>
<feature type="repeat" description="WD" evidence="3">
    <location>
        <begin position="504"/>
        <end position="550"/>
    </location>
</feature>
<accession>A0AA97J650</accession>
<keyword evidence="2" id="KW-0677">Repeat</keyword>
<name>A0AA97J650_EUBMA</name>
<dbReference type="InterPro" id="IPR001680">
    <property type="entry name" value="WD40_rpt"/>
</dbReference>
<dbReference type="InterPro" id="IPR011047">
    <property type="entry name" value="Quinoprotein_ADH-like_sf"/>
</dbReference>
<dbReference type="InterPro" id="IPR019775">
    <property type="entry name" value="WD40_repeat_CS"/>
</dbReference>
<dbReference type="RefSeq" id="XP_054832348.1">
    <property type="nucleotide sequence ID" value="XM_054976373.1"/>
</dbReference>
<dbReference type="SUPFAM" id="SSF50998">
    <property type="entry name" value="Quinoprotein alcohol dehydrogenase-like"/>
    <property type="match status" value="1"/>
</dbReference>
<dbReference type="Pfam" id="PF00400">
    <property type="entry name" value="WD40"/>
    <property type="match status" value="4"/>
</dbReference>
<feature type="compositionally biased region" description="Basic and acidic residues" evidence="4">
    <location>
        <begin position="380"/>
        <end position="396"/>
    </location>
</feature>
<dbReference type="PROSITE" id="PS50294">
    <property type="entry name" value="WD_REPEATS_REGION"/>
    <property type="match status" value="1"/>
</dbReference>
<keyword evidence="1 3" id="KW-0853">WD repeat</keyword>
<feature type="compositionally biased region" description="Polar residues" evidence="4">
    <location>
        <begin position="409"/>
        <end position="420"/>
    </location>
</feature>
<dbReference type="InterPro" id="IPR036322">
    <property type="entry name" value="WD40_repeat_dom_sf"/>
</dbReference>
<keyword evidence="5" id="KW-1185">Reference proteome</keyword>
<dbReference type="KEGG" id="emc:129327618"/>
<dbReference type="PROSITE" id="PS00678">
    <property type="entry name" value="WD_REPEATS_1"/>
    <property type="match status" value="1"/>
</dbReference>
<dbReference type="SMART" id="SM00320">
    <property type="entry name" value="WD40"/>
    <property type="match status" value="11"/>
</dbReference>
<dbReference type="Gene3D" id="2.130.10.10">
    <property type="entry name" value="YVTN repeat-like/Quinoprotein amine dehydrogenase"/>
    <property type="match status" value="3"/>
</dbReference>
<dbReference type="PROSITE" id="PS50082">
    <property type="entry name" value="WD_REPEATS_2"/>
    <property type="match status" value="3"/>
</dbReference>
<evidence type="ECO:0000256" key="2">
    <source>
        <dbReference type="ARBA" id="ARBA00022737"/>
    </source>
</evidence>
<reference evidence="6" key="1">
    <citation type="submission" date="2025-08" db="UniProtKB">
        <authorList>
            <consortium name="RefSeq"/>
        </authorList>
    </citation>
    <scope>IDENTIFICATION</scope>
    <source>
        <tissue evidence="6">Blood</tissue>
    </source>
</reference>
<proteinExistence type="predicted"/>
<dbReference type="InterPro" id="IPR015943">
    <property type="entry name" value="WD40/YVTN_repeat-like_dom_sf"/>
</dbReference>
<evidence type="ECO:0000256" key="1">
    <source>
        <dbReference type="ARBA" id="ARBA00022574"/>
    </source>
</evidence>
<feature type="region of interest" description="Disordered" evidence="4">
    <location>
        <begin position="467"/>
        <end position="487"/>
    </location>
</feature>
<evidence type="ECO:0000256" key="4">
    <source>
        <dbReference type="SAM" id="MobiDB-lite"/>
    </source>
</evidence>
<gene>
    <name evidence="6" type="primary">LOC129327618</name>
</gene>
<dbReference type="PANTHER" id="PTHR19848">
    <property type="entry name" value="WD40 REPEAT PROTEIN"/>
    <property type="match status" value="1"/>
</dbReference>
<dbReference type="PANTHER" id="PTHR19848:SF8">
    <property type="entry name" value="F-BOX AND WD REPEAT DOMAIN CONTAINING 7"/>
    <property type="match status" value="1"/>
</dbReference>
<dbReference type="GeneID" id="129327618"/>
<feature type="compositionally biased region" description="Basic residues" evidence="4">
    <location>
        <begin position="397"/>
        <end position="408"/>
    </location>
</feature>
<dbReference type="Proteomes" id="UP001190640">
    <property type="component" value="Chromosome 4"/>
</dbReference>
<organism evidence="5 6">
    <name type="scientific">Eublepharis macularius</name>
    <name type="common">Leopard gecko</name>
    <name type="synonym">Cyrtodactylus macularius</name>
    <dbReference type="NCBI Taxonomy" id="481883"/>
    <lineage>
        <taxon>Eukaryota</taxon>
        <taxon>Metazoa</taxon>
        <taxon>Chordata</taxon>
        <taxon>Craniata</taxon>
        <taxon>Vertebrata</taxon>
        <taxon>Euteleostomi</taxon>
        <taxon>Lepidosauria</taxon>
        <taxon>Squamata</taxon>
        <taxon>Bifurcata</taxon>
        <taxon>Gekkota</taxon>
        <taxon>Eublepharidae</taxon>
        <taxon>Eublepharinae</taxon>
        <taxon>Eublepharis</taxon>
    </lineage>
</organism>
<evidence type="ECO:0000313" key="6">
    <source>
        <dbReference type="RefSeq" id="XP_054832348.1"/>
    </source>
</evidence>